<dbReference type="EMBL" id="PDOF01000001">
    <property type="protein sequence ID" value="PYZ97048.1"/>
    <property type="molecule type" value="Genomic_DNA"/>
</dbReference>
<keyword evidence="3" id="KW-1185">Reference proteome</keyword>
<protein>
    <recommendedName>
        <fullName evidence="4">DUF3006 domain-containing protein</fullName>
    </recommendedName>
</protein>
<evidence type="ECO:0008006" key="4">
    <source>
        <dbReference type="Google" id="ProtNLM"/>
    </source>
</evidence>
<sequence length="117" mass="12922">MGGVCIKKVVYDGNTVSQIERSSEYMGKKHAVLDRIEDGQWAVLLVGTEEKEVILPVSKMPGGAGEGDWFTVTLVGDTVSSVTRDEQASAQAREEISSKMETLKKRKGSRFKTKREE</sequence>
<proteinExistence type="predicted"/>
<evidence type="ECO:0000313" key="3">
    <source>
        <dbReference type="Proteomes" id="UP000248066"/>
    </source>
</evidence>
<dbReference type="Pfam" id="PF11213">
    <property type="entry name" value="DUF3006"/>
    <property type="match status" value="1"/>
</dbReference>
<feature type="region of interest" description="Disordered" evidence="1">
    <location>
        <begin position="83"/>
        <end position="117"/>
    </location>
</feature>
<accession>A0A2W0HTV4</accession>
<evidence type="ECO:0000313" key="2">
    <source>
        <dbReference type="EMBL" id="PYZ97048.1"/>
    </source>
</evidence>
<reference evidence="2 3" key="1">
    <citation type="submission" date="2017-10" db="EMBL/GenBank/DDBJ databases">
        <title>Bacillus sp. nov., a halophilic bacterium isolated from a Yangshapao Lake.</title>
        <authorList>
            <person name="Wang H."/>
        </authorList>
    </citation>
    <scope>NUCLEOTIDE SEQUENCE [LARGE SCALE GENOMIC DNA]</scope>
    <source>
        <strain evidence="2 3">YSP-3</strain>
    </source>
</reference>
<evidence type="ECO:0000256" key="1">
    <source>
        <dbReference type="SAM" id="MobiDB-lite"/>
    </source>
</evidence>
<dbReference type="Proteomes" id="UP000248066">
    <property type="component" value="Unassembled WGS sequence"/>
</dbReference>
<feature type="compositionally biased region" description="Basic and acidic residues" evidence="1">
    <location>
        <begin position="83"/>
        <end position="103"/>
    </location>
</feature>
<feature type="compositionally biased region" description="Basic residues" evidence="1">
    <location>
        <begin position="104"/>
        <end position="117"/>
    </location>
</feature>
<gene>
    <name evidence="2" type="ORF">CR205_00100</name>
</gene>
<dbReference type="InterPro" id="IPR021377">
    <property type="entry name" value="DUF3006"/>
</dbReference>
<name>A0A2W0HTV4_9BACI</name>
<comment type="caution">
    <text evidence="2">The sequence shown here is derived from an EMBL/GenBank/DDBJ whole genome shotgun (WGS) entry which is preliminary data.</text>
</comment>
<dbReference type="AlphaFoldDB" id="A0A2W0HTV4"/>
<organism evidence="2 3">
    <name type="scientific">Alteribacter lacisalsi</name>
    <dbReference type="NCBI Taxonomy" id="2045244"/>
    <lineage>
        <taxon>Bacteria</taxon>
        <taxon>Bacillati</taxon>
        <taxon>Bacillota</taxon>
        <taxon>Bacilli</taxon>
        <taxon>Bacillales</taxon>
        <taxon>Bacillaceae</taxon>
        <taxon>Alteribacter</taxon>
    </lineage>
</organism>